<protein>
    <submittedName>
        <fullName evidence="1">Uncharacterized protein</fullName>
    </submittedName>
</protein>
<proteinExistence type="predicted"/>
<comment type="caution">
    <text evidence="1">The sequence shown here is derived from an EMBL/GenBank/DDBJ whole genome shotgun (WGS) entry which is preliminary data.</text>
</comment>
<dbReference type="Proteomes" id="UP001055879">
    <property type="component" value="Linkage Group LG12"/>
</dbReference>
<keyword evidence="2" id="KW-1185">Reference proteome</keyword>
<reference evidence="1 2" key="2">
    <citation type="journal article" date="2022" name="Mol. Ecol. Resour.">
        <title>The genomes of chicory, endive, great burdock and yacon provide insights into Asteraceae paleo-polyploidization history and plant inulin production.</title>
        <authorList>
            <person name="Fan W."/>
            <person name="Wang S."/>
            <person name="Wang H."/>
            <person name="Wang A."/>
            <person name="Jiang F."/>
            <person name="Liu H."/>
            <person name="Zhao H."/>
            <person name="Xu D."/>
            <person name="Zhang Y."/>
        </authorList>
    </citation>
    <scope>NUCLEOTIDE SEQUENCE [LARGE SCALE GENOMIC DNA]</scope>
    <source>
        <strain evidence="2">cv. Niubang</strain>
    </source>
</reference>
<reference evidence="2" key="1">
    <citation type="journal article" date="2022" name="Mol. Ecol. Resour.">
        <title>The genomes of chicory, endive, great burdock and yacon provide insights into Asteraceae palaeo-polyploidization history and plant inulin production.</title>
        <authorList>
            <person name="Fan W."/>
            <person name="Wang S."/>
            <person name="Wang H."/>
            <person name="Wang A."/>
            <person name="Jiang F."/>
            <person name="Liu H."/>
            <person name="Zhao H."/>
            <person name="Xu D."/>
            <person name="Zhang Y."/>
        </authorList>
    </citation>
    <scope>NUCLEOTIDE SEQUENCE [LARGE SCALE GENOMIC DNA]</scope>
    <source>
        <strain evidence="2">cv. Niubang</strain>
    </source>
</reference>
<name>A0ACB8YHE0_ARCLA</name>
<accession>A0ACB8YHE0</accession>
<dbReference type="EMBL" id="CM042058">
    <property type="protein sequence ID" value="KAI3685169.1"/>
    <property type="molecule type" value="Genomic_DNA"/>
</dbReference>
<sequence length="154" mass="17118">MTAKCHPAAMRFIPDQLENDVCVMSYTLECCLHLLKDIGIIDTESSKQENSLVSELAPVFVSDLARLLIPSSLAPSFFPTRRVCSQILPRLISVIANNPPSLCRSPFRLIPLQKLSQALLVGLSSVLVYLSTSHRTEKRELLALHQMMNWSIAG</sequence>
<evidence type="ECO:0000313" key="2">
    <source>
        <dbReference type="Proteomes" id="UP001055879"/>
    </source>
</evidence>
<organism evidence="1 2">
    <name type="scientific">Arctium lappa</name>
    <name type="common">Greater burdock</name>
    <name type="synonym">Lappa major</name>
    <dbReference type="NCBI Taxonomy" id="4217"/>
    <lineage>
        <taxon>Eukaryota</taxon>
        <taxon>Viridiplantae</taxon>
        <taxon>Streptophyta</taxon>
        <taxon>Embryophyta</taxon>
        <taxon>Tracheophyta</taxon>
        <taxon>Spermatophyta</taxon>
        <taxon>Magnoliopsida</taxon>
        <taxon>eudicotyledons</taxon>
        <taxon>Gunneridae</taxon>
        <taxon>Pentapetalae</taxon>
        <taxon>asterids</taxon>
        <taxon>campanulids</taxon>
        <taxon>Asterales</taxon>
        <taxon>Asteraceae</taxon>
        <taxon>Carduoideae</taxon>
        <taxon>Cardueae</taxon>
        <taxon>Arctiinae</taxon>
        <taxon>Arctium</taxon>
    </lineage>
</organism>
<gene>
    <name evidence="1" type="ORF">L6452_34405</name>
</gene>
<evidence type="ECO:0000313" key="1">
    <source>
        <dbReference type="EMBL" id="KAI3685169.1"/>
    </source>
</evidence>